<proteinExistence type="predicted"/>
<sequence length="537" mass="61313">MSHENDDHRKNSSTDSDNEHQTTGRYRNDETSKTLFKDHSHESYNGHKNNHQSESPYISHDENDDQPSMNDHSRSSFHINNPSNDGPFDQNVHSLSLEHEDEHLNTNRSSHHDKFDISKDLAHLSFDEKHSSTDETKSKSHIHHPTCAFHSDHKWLDLQLKDGHADTSKTPQELENQMKDPPGHLDENILDKIQGSIFGMALGDALGARVEFRPYEYMKNNPVTELEGGGTWGLEAGQFTDDTSMALCLANSLIARRDFIPYDQLVRYKWWYRKGYMSSTGVCFDIGAATSQAIHEFEKRQNEFSERHNIPLDQLDNLSDLSLLEEFKIYCSEDEVAGNGALMRLAPVPLFFYRNRFVAVEFSGRSGEITHGDKKAYDACRYYGALIVAALIGYTKQEILARNFYSAHRHWFGDEPLEKEIQEIAEGSFKDAKGHNGNIAGKGYIVKALEAALWAFWSDENSFKTGVLKAVNLGDDTDTTAAIYGQLAGAFYGYKELPKEWINQVFAHGYLEKISKWIVYEGERWEQHRVVSARKHK</sequence>
<evidence type="ECO:0000313" key="3">
    <source>
        <dbReference type="EMBL" id="CAF1312882.1"/>
    </source>
</evidence>
<organism evidence="3 4">
    <name type="scientific">Adineta ricciae</name>
    <name type="common">Rotifer</name>
    <dbReference type="NCBI Taxonomy" id="249248"/>
    <lineage>
        <taxon>Eukaryota</taxon>
        <taxon>Metazoa</taxon>
        <taxon>Spiralia</taxon>
        <taxon>Gnathifera</taxon>
        <taxon>Rotifera</taxon>
        <taxon>Eurotatoria</taxon>
        <taxon>Bdelloidea</taxon>
        <taxon>Adinetida</taxon>
        <taxon>Adinetidae</taxon>
        <taxon>Adineta</taxon>
    </lineage>
</organism>
<feature type="compositionally biased region" description="Basic and acidic residues" evidence="2">
    <location>
        <begin position="1"/>
        <end position="45"/>
    </location>
</feature>
<name>A0A815ENW0_ADIRI</name>
<feature type="binding site" evidence="1">
    <location>
        <position position="242"/>
    </location>
    <ligand>
        <name>Mg(2+)</name>
        <dbReference type="ChEBI" id="CHEBI:18420"/>
        <label>1</label>
    </ligand>
</feature>
<evidence type="ECO:0000256" key="2">
    <source>
        <dbReference type="SAM" id="MobiDB-lite"/>
    </source>
</evidence>
<keyword evidence="1" id="KW-0460">Magnesium</keyword>
<feature type="binding site" evidence="1">
    <location>
        <position position="479"/>
    </location>
    <ligand>
        <name>Mg(2+)</name>
        <dbReference type="ChEBI" id="CHEBI:18420"/>
        <label>1</label>
    </ligand>
</feature>
<comment type="caution">
    <text evidence="3">The sequence shown here is derived from an EMBL/GenBank/DDBJ whole genome shotgun (WGS) entry which is preliminary data.</text>
</comment>
<feature type="binding site" evidence="1">
    <location>
        <position position="476"/>
    </location>
    <ligand>
        <name>Mg(2+)</name>
        <dbReference type="ChEBI" id="CHEBI:18420"/>
        <label>1</label>
    </ligand>
</feature>
<dbReference type="InterPro" id="IPR050792">
    <property type="entry name" value="ADP-ribosylglycohydrolase"/>
</dbReference>
<evidence type="ECO:0000256" key="1">
    <source>
        <dbReference type="PIRSR" id="PIRSR605502-1"/>
    </source>
</evidence>
<dbReference type="PANTHER" id="PTHR16222">
    <property type="entry name" value="ADP-RIBOSYLGLYCOHYDROLASE"/>
    <property type="match status" value="1"/>
</dbReference>
<gene>
    <name evidence="3" type="ORF">XAT740_LOCUS29482</name>
</gene>
<keyword evidence="4" id="KW-1185">Reference proteome</keyword>
<reference evidence="3" key="1">
    <citation type="submission" date="2021-02" db="EMBL/GenBank/DDBJ databases">
        <authorList>
            <person name="Nowell W R."/>
        </authorList>
    </citation>
    <scope>NUCLEOTIDE SEQUENCE</scope>
</reference>
<accession>A0A815ENW0</accession>
<comment type="cofactor">
    <cofactor evidence="1">
        <name>Mg(2+)</name>
        <dbReference type="ChEBI" id="CHEBI:18420"/>
    </cofactor>
    <text evidence="1">Binds 2 magnesium ions per subunit.</text>
</comment>
<dbReference type="Gene3D" id="1.10.4080.10">
    <property type="entry name" value="ADP-ribosylation/Crystallin J1"/>
    <property type="match status" value="1"/>
</dbReference>
<evidence type="ECO:0000313" key="4">
    <source>
        <dbReference type="Proteomes" id="UP000663828"/>
    </source>
</evidence>
<dbReference type="EMBL" id="CAJNOR010002570">
    <property type="protein sequence ID" value="CAF1312882.1"/>
    <property type="molecule type" value="Genomic_DNA"/>
</dbReference>
<feature type="binding site" evidence="1">
    <location>
        <position position="478"/>
    </location>
    <ligand>
        <name>Mg(2+)</name>
        <dbReference type="ChEBI" id="CHEBI:18420"/>
        <label>1</label>
    </ligand>
</feature>
<feature type="binding site" evidence="1">
    <location>
        <position position="241"/>
    </location>
    <ligand>
        <name>Mg(2+)</name>
        <dbReference type="ChEBI" id="CHEBI:18420"/>
        <label>1</label>
    </ligand>
</feature>
<feature type="compositionally biased region" description="Polar residues" evidence="2">
    <location>
        <begin position="66"/>
        <end position="84"/>
    </location>
</feature>
<dbReference type="SUPFAM" id="SSF101478">
    <property type="entry name" value="ADP-ribosylglycohydrolase"/>
    <property type="match status" value="1"/>
</dbReference>
<feature type="region of interest" description="Disordered" evidence="2">
    <location>
        <begin position="1"/>
        <end position="92"/>
    </location>
</feature>
<dbReference type="Pfam" id="PF03747">
    <property type="entry name" value="ADP_ribosyl_GH"/>
    <property type="match status" value="1"/>
</dbReference>
<feature type="binding site" evidence="1">
    <location>
        <position position="240"/>
    </location>
    <ligand>
        <name>Mg(2+)</name>
        <dbReference type="ChEBI" id="CHEBI:18420"/>
        <label>1</label>
    </ligand>
</feature>
<dbReference type="AlphaFoldDB" id="A0A815ENW0"/>
<protein>
    <recommendedName>
        <fullName evidence="5">ADP-ribosylglycohydrolase</fullName>
    </recommendedName>
</protein>
<dbReference type="InterPro" id="IPR005502">
    <property type="entry name" value="Ribosyl_crysJ1"/>
</dbReference>
<dbReference type="InterPro" id="IPR036705">
    <property type="entry name" value="Ribosyl_crysJ1_sf"/>
</dbReference>
<dbReference type="GO" id="GO:0046872">
    <property type="term" value="F:metal ion binding"/>
    <property type="evidence" value="ECO:0007669"/>
    <property type="project" value="UniProtKB-KW"/>
</dbReference>
<evidence type="ECO:0008006" key="5">
    <source>
        <dbReference type="Google" id="ProtNLM"/>
    </source>
</evidence>
<keyword evidence="1" id="KW-0479">Metal-binding</keyword>
<dbReference type="PANTHER" id="PTHR16222:SF12">
    <property type="entry name" value="ADP-RIBOSYLGLYCOHYDROLASE-RELATED"/>
    <property type="match status" value="1"/>
</dbReference>
<dbReference type="Proteomes" id="UP000663828">
    <property type="component" value="Unassembled WGS sequence"/>
</dbReference>